<organism evidence="3">
    <name type="scientific">Amphora coffeiformis</name>
    <dbReference type="NCBI Taxonomy" id="265554"/>
    <lineage>
        <taxon>Eukaryota</taxon>
        <taxon>Sar</taxon>
        <taxon>Stramenopiles</taxon>
        <taxon>Ochrophyta</taxon>
        <taxon>Bacillariophyta</taxon>
        <taxon>Bacillariophyceae</taxon>
        <taxon>Bacillariophycidae</taxon>
        <taxon>Thalassiophysales</taxon>
        <taxon>Catenulaceae</taxon>
        <taxon>Amphora</taxon>
    </lineage>
</organism>
<evidence type="ECO:0000313" key="3">
    <source>
        <dbReference type="EMBL" id="CAE0417655.1"/>
    </source>
</evidence>
<feature type="signal peptide" evidence="2">
    <location>
        <begin position="1"/>
        <end position="23"/>
    </location>
</feature>
<feature type="chain" id="PRO_5031330226" description="Transmembrane protein" evidence="2">
    <location>
        <begin position="24"/>
        <end position="412"/>
    </location>
</feature>
<keyword evidence="2" id="KW-0732">Signal</keyword>
<name>A0A7S3LAT2_9STRA</name>
<feature type="region of interest" description="Disordered" evidence="1">
    <location>
        <begin position="308"/>
        <end position="343"/>
    </location>
</feature>
<evidence type="ECO:0000256" key="2">
    <source>
        <dbReference type="SAM" id="SignalP"/>
    </source>
</evidence>
<feature type="region of interest" description="Disordered" evidence="1">
    <location>
        <begin position="224"/>
        <end position="265"/>
    </location>
</feature>
<feature type="region of interest" description="Disordered" evidence="1">
    <location>
        <begin position="357"/>
        <end position="384"/>
    </location>
</feature>
<feature type="compositionally biased region" description="Polar residues" evidence="1">
    <location>
        <begin position="314"/>
        <end position="330"/>
    </location>
</feature>
<accession>A0A7S3LAT2</accession>
<dbReference type="AlphaFoldDB" id="A0A7S3LAT2"/>
<evidence type="ECO:0000256" key="1">
    <source>
        <dbReference type="SAM" id="MobiDB-lite"/>
    </source>
</evidence>
<dbReference type="EMBL" id="HBIM01019112">
    <property type="protein sequence ID" value="CAE0417655.1"/>
    <property type="molecule type" value="Transcribed_RNA"/>
</dbReference>
<protein>
    <recommendedName>
        <fullName evidence="4">Transmembrane protein</fullName>
    </recommendedName>
</protein>
<reference evidence="3" key="1">
    <citation type="submission" date="2021-01" db="EMBL/GenBank/DDBJ databases">
        <authorList>
            <person name="Corre E."/>
            <person name="Pelletier E."/>
            <person name="Niang G."/>
            <person name="Scheremetjew M."/>
            <person name="Finn R."/>
            <person name="Kale V."/>
            <person name="Holt S."/>
            <person name="Cochrane G."/>
            <person name="Meng A."/>
            <person name="Brown T."/>
            <person name="Cohen L."/>
        </authorList>
    </citation>
    <scope>NUCLEOTIDE SEQUENCE</scope>
    <source>
        <strain evidence="3">CCMP127</strain>
    </source>
</reference>
<gene>
    <name evidence="3" type="ORF">ACOF00016_LOCUS14555</name>
</gene>
<sequence length="412" mass="45190">MKKLSNPLFFCFCSLLFMFEATAWRLSTARQKAAPSRLVYQWPRTTTLPQKIEESTTPSRRKAVFQRLLPRSSSSLRRRDSFLLKGLFGKRTTLSAAADTSPRPSSLRASTAALLLSLLWSFSGILVPHAHDTTSTTWNHQPARLAAVLPTTQAKRRPAKATTKTGPVKVVTASGILVGAVAGGSLLGRTMATKQQQQKDDDEVVEEIVDDVIRETVEDDLTLRRSTKKQQRRQSALLEKVQKAATNTTGQQEEGEDTTLEGGGKVVGEQQAREMVQRILNQYHEETSDKTAPMAPQSGVAVATPVNGGEDSAIGNNNSPFLPFSTKSPPIQQPEDGNDTNTSRSVSFFDAIQQMTPAKRASQSHLDPLPPGVLRRQPKSPQEEETLRARYAGIPDVGDRAYQILLDLGAFE</sequence>
<evidence type="ECO:0008006" key="4">
    <source>
        <dbReference type="Google" id="ProtNLM"/>
    </source>
</evidence>
<proteinExistence type="predicted"/>